<protein>
    <submittedName>
        <fullName evidence="2">Cytochrome c biogenesis protein</fullName>
    </submittedName>
</protein>
<sequence length="283" mass="28842">MLAVDPFEFVISGPLVLAMGVAALAGLVSFASPCVVPLVPGYLAYLAGLVGAEAPETRPVPAGGVVEAGSATATPAAPDSDGRPSRSGRLRVAGAAGLFVLGFTVVFLFSTVVLLGLTDLIFANQPVLQRVGGVITIAMGLVFLGFVPALQRDVRVHRRLGAGVWGAPLLGGVFGLGWTPCIGPTLAGVIAVTASTDTDGGMMARGISLVIAYCLGLGLPFVLLALGAGWALRGGDWLRRNSRKIQIVGGVLLIVVGVMLVTGLWNVLISLIQGPIASFEVPL</sequence>
<evidence type="ECO:0000313" key="2">
    <source>
        <dbReference type="EMBL" id="AOS61328.1"/>
    </source>
</evidence>
<evidence type="ECO:0000313" key="3">
    <source>
        <dbReference type="Proteomes" id="UP000095210"/>
    </source>
</evidence>
<keyword evidence="1" id="KW-0472">Membrane</keyword>
<feature type="transmembrane region" description="Helical" evidence="1">
    <location>
        <begin position="15"/>
        <end position="39"/>
    </location>
</feature>
<organism evidence="2 3">
    <name type="scientific">Actinoalloteichus hymeniacidonis</name>
    <dbReference type="NCBI Taxonomy" id="340345"/>
    <lineage>
        <taxon>Bacteria</taxon>
        <taxon>Bacillati</taxon>
        <taxon>Actinomycetota</taxon>
        <taxon>Actinomycetes</taxon>
        <taxon>Pseudonocardiales</taxon>
        <taxon>Pseudonocardiaceae</taxon>
        <taxon>Actinoalloteichus</taxon>
    </lineage>
</organism>
<dbReference type="AlphaFoldDB" id="A0AAC9HL66"/>
<dbReference type="InterPro" id="IPR051790">
    <property type="entry name" value="Cytochrome_c-biogenesis_DsbD"/>
</dbReference>
<keyword evidence="1" id="KW-1133">Transmembrane helix</keyword>
<feature type="transmembrane region" description="Helical" evidence="1">
    <location>
        <begin position="245"/>
        <end position="265"/>
    </location>
</feature>
<dbReference type="EMBL" id="CP014859">
    <property type="protein sequence ID" value="AOS61328.1"/>
    <property type="molecule type" value="Genomic_DNA"/>
</dbReference>
<keyword evidence="3" id="KW-1185">Reference proteome</keyword>
<keyword evidence="1" id="KW-0812">Transmembrane</keyword>
<dbReference type="Proteomes" id="UP000095210">
    <property type="component" value="Chromosome"/>
</dbReference>
<gene>
    <name evidence="2" type="ORF">TL08_02450</name>
</gene>
<dbReference type="PANTHER" id="PTHR31272:SF4">
    <property type="entry name" value="CYTOCHROME C-TYPE BIOGENESIS PROTEIN HI_1454-RELATED"/>
    <property type="match status" value="1"/>
</dbReference>
<name>A0AAC9HL66_9PSEU</name>
<accession>A0AAC9HL66</accession>
<evidence type="ECO:0000256" key="1">
    <source>
        <dbReference type="SAM" id="Phobius"/>
    </source>
</evidence>
<reference evidence="3" key="1">
    <citation type="submission" date="2016-03" db="EMBL/GenBank/DDBJ databases">
        <title>Complete genome sequence of the type strain Actinoalloteichus hymeniacidonis DSM 45092.</title>
        <authorList>
            <person name="Schaffert L."/>
            <person name="Albersmeier A."/>
            <person name="Winkler A."/>
            <person name="Kalinowski J."/>
            <person name="Zotchev S."/>
            <person name="Ruckert C."/>
        </authorList>
    </citation>
    <scope>NUCLEOTIDE SEQUENCE [LARGE SCALE GENOMIC DNA]</scope>
    <source>
        <strain evidence="3">HPA177(T) (DSM 45092(T))</strain>
    </source>
</reference>
<dbReference type="PANTHER" id="PTHR31272">
    <property type="entry name" value="CYTOCHROME C-TYPE BIOGENESIS PROTEIN HI_1454-RELATED"/>
    <property type="match status" value="1"/>
</dbReference>
<feature type="transmembrane region" description="Helical" evidence="1">
    <location>
        <begin position="162"/>
        <end position="190"/>
    </location>
</feature>
<feature type="transmembrane region" description="Helical" evidence="1">
    <location>
        <begin position="210"/>
        <end position="233"/>
    </location>
</feature>
<feature type="transmembrane region" description="Helical" evidence="1">
    <location>
        <begin position="127"/>
        <end position="150"/>
    </location>
</feature>
<dbReference type="KEGG" id="ahm:TL08_02450"/>
<proteinExistence type="predicted"/>
<feature type="transmembrane region" description="Helical" evidence="1">
    <location>
        <begin position="92"/>
        <end position="115"/>
    </location>
</feature>